<evidence type="ECO:0000313" key="3">
    <source>
        <dbReference type="EMBL" id="CAI9285544.1"/>
    </source>
</evidence>
<sequence length="259" mass="28901">MSTLVFISFLSLPLLLVCEYAESNFSDSLDMLEDKSLKIEDDSDLPSWSGDERGVMVLMNGDSFGAVGDEVSDDTKCIEESIHVKFDQESYTDEKVAHSSSIFQELLSCPYDEVSHAEEEDTIPDPIIPDPSSLNQDTAVSLTTHLSDNDETLENEDPPATDVPFSNNTSTSNPVESASGHQDHPVDQIIRNLHDGVRTRSRVSNNFCMLLSNWSRAQAVVAQSGLRCYPQIRAQQIQCLPLLDHHHHQCWYQTITGTR</sequence>
<evidence type="ECO:0000313" key="4">
    <source>
        <dbReference type="Proteomes" id="UP001177003"/>
    </source>
</evidence>
<proteinExistence type="predicted"/>
<keyword evidence="4" id="KW-1185">Reference proteome</keyword>
<dbReference type="Proteomes" id="UP001177003">
    <property type="component" value="Chromosome 5"/>
</dbReference>
<organism evidence="3 4">
    <name type="scientific">Lactuca saligna</name>
    <name type="common">Willowleaf lettuce</name>
    <dbReference type="NCBI Taxonomy" id="75948"/>
    <lineage>
        <taxon>Eukaryota</taxon>
        <taxon>Viridiplantae</taxon>
        <taxon>Streptophyta</taxon>
        <taxon>Embryophyta</taxon>
        <taxon>Tracheophyta</taxon>
        <taxon>Spermatophyta</taxon>
        <taxon>Magnoliopsida</taxon>
        <taxon>eudicotyledons</taxon>
        <taxon>Gunneridae</taxon>
        <taxon>Pentapetalae</taxon>
        <taxon>asterids</taxon>
        <taxon>campanulids</taxon>
        <taxon>Asterales</taxon>
        <taxon>Asteraceae</taxon>
        <taxon>Cichorioideae</taxon>
        <taxon>Cichorieae</taxon>
        <taxon>Lactucinae</taxon>
        <taxon>Lactuca</taxon>
    </lineage>
</organism>
<keyword evidence="2" id="KW-0732">Signal</keyword>
<gene>
    <name evidence="3" type="ORF">LSALG_LOCUS25005</name>
</gene>
<name>A0AA35Z4J7_LACSI</name>
<reference evidence="3" key="1">
    <citation type="submission" date="2023-04" db="EMBL/GenBank/DDBJ databases">
        <authorList>
            <person name="Vijverberg K."/>
            <person name="Xiong W."/>
            <person name="Schranz E."/>
        </authorList>
    </citation>
    <scope>NUCLEOTIDE SEQUENCE</scope>
</reference>
<protein>
    <submittedName>
        <fullName evidence="3">Uncharacterized protein</fullName>
    </submittedName>
</protein>
<dbReference type="EMBL" id="OX465081">
    <property type="protein sequence ID" value="CAI9285544.1"/>
    <property type="molecule type" value="Genomic_DNA"/>
</dbReference>
<feature type="region of interest" description="Disordered" evidence="1">
    <location>
        <begin position="113"/>
        <end position="136"/>
    </location>
</feature>
<accession>A0AA35Z4J7</accession>
<feature type="compositionally biased region" description="Polar residues" evidence="1">
    <location>
        <begin position="164"/>
        <end position="180"/>
    </location>
</feature>
<dbReference type="AlphaFoldDB" id="A0AA35Z4J7"/>
<evidence type="ECO:0000256" key="2">
    <source>
        <dbReference type="SAM" id="SignalP"/>
    </source>
</evidence>
<evidence type="ECO:0000256" key="1">
    <source>
        <dbReference type="SAM" id="MobiDB-lite"/>
    </source>
</evidence>
<feature type="compositionally biased region" description="Acidic residues" evidence="1">
    <location>
        <begin position="149"/>
        <end position="159"/>
    </location>
</feature>
<feature type="chain" id="PRO_5041249524" evidence="2">
    <location>
        <begin position="24"/>
        <end position="259"/>
    </location>
</feature>
<feature type="region of interest" description="Disordered" evidence="1">
    <location>
        <begin position="148"/>
        <end position="185"/>
    </location>
</feature>
<feature type="signal peptide" evidence="2">
    <location>
        <begin position="1"/>
        <end position="23"/>
    </location>
</feature>